<proteinExistence type="predicted"/>
<sequence>MGFTLEDLGLAYRKAKVDLYYSTTPSLFAIADYEDKLQVNLTDLQERINGEDQDWIHNPDFLG</sequence>
<dbReference type="RefSeq" id="WP_276200988.1">
    <property type="nucleotide sequence ID" value="NZ_JARJGR010000329.1"/>
</dbReference>
<dbReference type="AlphaFoldDB" id="A0AAW6NK23"/>
<feature type="non-terminal residue" evidence="1">
    <location>
        <position position="63"/>
    </location>
</feature>
<evidence type="ECO:0000313" key="2">
    <source>
        <dbReference type="Proteomes" id="UP001215180"/>
    </source>
</evidence>
<gene>
    <name evidence="1" type="ORF">P3S46_02340</name>
</gene>
<dbReference type="Proteomes" id="UP001215180">
    <property type="component" value="Unassembled WGS sequence"/>
</dbReference>
<reference evidence="1" key="1">
    <citation type="submission" date="2023-03" db="EMBL/GenBank/DDBJ databases">
        <title>A Study on Prevalence and Characterization of Enterobacter cloacae strains in China.</title>
        <authorList>
            <person name="Zheng Z."/>
        </authorList>
    </citation>
    <scope>NUCLEOTIDE SEQUENCE</scope>
    <source>
        <strain evidence="1">EC77</strain>
    </source>
</reference>
<name>A0AAW6NK23_ENTCL</name>
<evidence type="ECO:0000313" key="1">
    <source>
        <dbReference type="EMBL" id="MDF3636057.1"/>
    </source>
</evidence>
<organism evidence="1 2">
    <name type="scientific">Enterobacter cloacae</name>
    <dbReference type="NCBI Taxonomy" id="550"/>
    <lineage>
        <taxon>Bacteria</taxon>
        <taxon>Pseudomonadati</taxon>
        <taxon>Pseudomonadota</taxon>
        <taxon>Gammaproteobacteria</taxon>
        <taxon>Enterobacterales</taxon>
        <taxon>Enterobacteriaceae</taxon>
        <taxon>Enterobacter</taxon>
        <taxon>Enterobacter cloacae complex</taxon>
    </lineage>
</organism>
<protein>
    <submittedName>
        <fullName evidence="1">Uncharacterized protein</fullName>
    </submittedName>
</protein>
<comment type="caution">
    <text evidence="1">The sequence shown here is derived from an EMBL/GenBank/DDBJ whole genome shotgun (WGS) entry which is preliminary data.</text>
</comment>
<accession>A0AAW6NK23</accession>
<dbReference type="EMBL" id="JARJGR010000329">
    <property type="protein sequence ID" value="MDF3636057.1"/>
    <property type="molecule type" value="Genomic_DNA"/>
</dbReference>